<name>A0AAV4TLM7_9ARAC</name>
<proteinExistence type="predicted"/>
<gene>
    <name evidence="1" type="ORF">CDAR_423371</name>
</gene>
<dbReference type="Proteomes" id="UP001054837">
    <property type="component" value="Unassembled WGS sequence"/>
</dbReference>
<sequence length="95" mass="10509">MLEEIPAQICLERSGSRRKKSTKYLASYLNSRCVSGGTCPLFKRLDSSNGLQIIARNRPTGGSGIGYHGDVKSETDLSRSRVAFWRRPASELFGD</sequence>
<comment type="caution">
    <text evidence="1">The sequence shown here is derived from an EMBL/GenBank/DDBJ whole genome shotgun (WGS) entry which is preliminary data.</text>
</comment>
<evidence type="ECO:0000313" key="2">
    <source>
        <dbReference type="Proteomes" id="UP001054837"/>
    </source>
</evidence>
<keyword evidence="2" id="KW-1185">Reference proteome</keyword>
<dbReference type="EMBL" id="BPLQ01009666">
    <property type="protein sequence ID" value="GIY45842.1"/>
    <property type="molecule type" value="Genomic_DNA"/>
</dbReference>
<dbReference type="AlphaFoldDB" id="A0AAV4TLM7"/>
<reference evidence="1 2" key="1">
    <citation type="submission" date="2021-06" db="EMBL/GenBank/DDBJ databases">
        <title>Caerostris darwini draft genome.</title>
        <authorList>
            <person name="Kono N."/>
            <person name="Arakawa K."/>
        </authorList>
    </citation>
    <scope>NUCLEOTIDE SEQUENCE [LARGE SCALE GENOMIC DNA]</scope>
</reference>
<evidence type="ECO:0000313" key="1">
    <source>
        <dbReference type="EMBL" id="GIY45842.1"/>
    </source>
</evidence>
<organism evidence="1 2">
    <name type="scientific">Caerostris darwini</name>
    <dbReference type="NCBI Taxonomy" id="1538125"/>
    <lineage>
        <taxon>Eukaryota</taxon>
        <taxon>Metazoa</taxon>
        <taxon>Ecdysozoa</taxon>
        <taxon>Arthropoda</taxon>
        <taxon>Chelicerata</taxon>
        <taxon>Arachnida</taxon>
        <taxon>Araneae</taxon>
        <taxon>Araneomorphae</taxon>
        <taxon>Entelegynae</taxon>
        <taxon>Araneoidea</taxon>
        <taxon>Araneidae</taxon>
        <taxon>Caerostris</taxon>
    </lineage>
</organism>
<accession>A0AAV4TLM7</accession>
<protein>
    <submittedName>
        <fullName evidence="1">Uncharacterized protein</fullName>
    </submittedName>
</protein>